<name>A0A2H0UMD0_9BACT</name>
<keyword evidence="1" id="KW-1133">Transmembrane helix</keyword>
<accession>A0A2H0UMD0</accession>
<comment type="caution">
    <text evidence="2">The sequence shown here is derived from an EMBL/GenBank/DDBJ whole genome shotgun (WGS) entry which is preliminary data.</text>
</comment>
<proteinExistence type="predicted"/>
<evidence type="ECO:0000256" key="1">
    <source>
        <dbReference type="SAM" id="Phobius"/>
    </source>
</evidence>
<feature type="transmembrane region" description="Helical" evidence="1">
    <location>
        <begin position="12"/>
        <end position="38"/>
    </location>
</feature>
<keyword evidence="1" id="KW-0812">Transmembrane</keyword>
<dbReference type="AlphaFoldDB" id="A0A2H0UMD0"/>
<sequence>MLAATITAITDLLGQIAILILNPIIVLGFVVATVYLFYGIVQMIWGADGNDLDKKKTNVMYGVIGLFIMFSVYGILRIVLATFDIPCELFFC</sequence>
<evidence type="ECO:0000313" key="2">
    <source>
        <dbReference type="EMBL" id="PIR87579.1"/>
    </source>
</evidence>
<organism evidence="2 3">
    <name type="scientific">Candidatus Harrisonbacteria bacterium CG10_big_fil_rev_8_21_14_0_10_45_28</name>
    <dbReference type="NCBI Taxonomy" id="1974586"/>
    <lineage>
        <taxon>Bacteria</taxon>
        <taxon>Candidatus Harrisoniibacteriota</taxon>
    </lineage>
</organism>
<keyword evidence="1" id="KW-0472">Membrane</keyword>
<gene>
    <name evidence="2" type="ORF">COU10_03915</name>
</gene>
<reference evidence="3" key="1">
    <citation type="submission" date="2017-09" db="EMBL/GenBank/DDBJ databases">
        <title>Depth-based differentiation of microbial function through sediment-hosted aquifers and enrichment of novel symbionts in the deep terrestrial subsurface.</title>
        <authorList>
            <person name="Probst A.J."/>
            <person name="Ladd B."/>
            <person name="Jarett J.K."/>
            <person name="Geller-Mcgrath D.E."/>
            <person name="Sieber C.M.K."/>
            <person name="Emerson J.B."/>
            <person name="Anantharaman K."/>
            <person name="Thomas B.C."/>
            <person name="Malmstrom R."/>
            <person name="Stieglmeier M."/>
            <person name="Klingl A."/>
            <person name="Woyke T."/>
            <person name="Ryan C.M."/>
            <person name="Banfield J.F."/>
        </authorList>
    </citation>
    <scope>NUCLEOTIDE SEQUENCE [LARGE SCALE GENOMIC DNA]</scope>
</reference>
<protein>
    <submittedName>
        <fullName evidence="2">Uncharacterized protein</fullName>
    </submittedName>
</protein>
<feature type="transmembrane region" description="Helical" evidence="1">
    <location>
        <begin position="59"/>
        <end position="80"/>
    </location>
</feature>
<dbReference type="Proteomes" id="UP000230903">
    <property type="component" value="Unassembled WGS sequence"/>
</dbReference>
<dbReference type="EMBL" id="PFBC01000060">
    <property type="protein sequence ID" value="PIR87579.1"/>
    <property type="molecule type" value="Genomic_DNA"/>
</dbReference>
<evidence type="ECO:0000313" key="3">
    <source>
        <dbReference type="Proteomes" id="UP000230903"/>
    </source>
</evidence>